<reference evidence="3" key="1">
    <citation type="submission" date="2021-01" db="EMBL/GenBank/DDBJ databases">
        <authorList>
            <consortium name="Genoscope - CEA"/>
            <person name="William W."/>
        </authorList>
    </citation>
    <scope>NUCLEOTIDE SEQUENCE</scope>
</reference>
<name>A0A816UTC7_BRANA</name>
<dbReference type="Proteomes" id="UP001295469">
    <property type="component" value="Chromosome C08"/>
</dbReference>
<organism evidence="3">
    <name type="scientific">Brassica napus</name>
    <name type="common">Rape</name>
    <dbReference type="NCBI Taxonomy" id="3708"/>
    <lineage>
        <taxon>Eukaryota</taxon>
        <taxon>Viridiplantae</taxon>
        <taxon>Streptophyta</taxon>
        <taxon>Embryophyta</taxon>
        <taxon>Tracheophyta</taxon>
        <taxon>Spermatophyta</taxon>
        <taxon>Magnoliopsida</taxon>
        <taxon>eudicotyledons</taxon>
        <taxon>Gunneridae</taxon>
        <taxon>Pentapetalae</taxon>
        <taxon>rosids</taxon>
        <taxon>malvids</taxon>
        <taxon>Brassicales</taxon>
        <taxon>Brassicaceae</taxon>
        <taxon>Brassiceae</taxon>
        <taxon>Brassica</taxon>
    </lineage>
</organism>
<evidence type="ECO:0000256" key="2">
    <source>
        <dbReference type="SAM" id="SignalP"/>
    </source>
</evidence>
<feature type="region of interest" description="Disordered" evidence="1">
    <location>
        <begin position="83"/>
        <end position="109"/>
    </location>
</feature>
<feature type="chain" id="PRO_5032540345" evidence="2">
    <location>
        <begin position="21"/>
        <end position="109"/>
    </location>
</feature>
<evidence type="ECO:0000313" key="3">
    <source>
        <dbReference type="EMBL" id="CAF2116005.1"/>
    </source>
</evidence>
<dbReference type="AlphaFoldDB" id="A0A816UTC7"/>
<protein>
    <submittedName>
        <fullName evidence="3">(rape) hypothetical protein</fullName>
    </submittedName>
</protein>
<accession>A0A816UTC7</accession>
<dbReference type="EMBL" id="HG994372">
    <property type="protein sequence ID" value="CAF2116005.1"/>
    <property type="molecule type" value="Genomic_DNA"/>
</dbReference>
<feature type="signal peptide" evidence="2">
    <location>
        <begin position="1"/>
        <end position="20"/>
    </location>
</feature>
<sequence length="109" mass="11762">MLLFTLVSVYSSSFGVFVLSFPCSAPPSFEMTRMAFSGGLDITELFVSPGFPVYISSSVSSLAAATTLAPRLSRADLRALSPSTKLRDSQPKIFDGSLPPFHHKSSFHL</sequence>
<keyword evidence="2" id="KW-0732">Signal</keyword>
<evidence type="ECO:0000256" key="1">
    <source>
        <dbReference type="SAM" id="MobiDB-lite"/>
    </source>
</evidence>
<proteinExistence type="predicted"/>
<gene>
    <name evidence="3" type="ORF">DARMORV10_C08P48940.1</name>
</gene>